<dbReference type="AlphaFoldDB" id="A0A1Y2M7N7"/>
<dbReference type="Proteomes" id="UP000193240">
    <property type="component" value="Unassembled WGS sequence"/>
</dbReference>
<accession>A0A1Y2M7N7</accession>
<dbReference type="EMBL" id="KZ107840">
    <property type="protein sequence ID" value="OSS52134.1"/>
    <property type="molecule type" value="Genomic_DNA"/>
</dbReference>
<dbReference type="InParanoid" id="A0A1Y2M7N7"/>
<keyword evidence="2" id="KW-1185">Reference proteome</keyword>
<sequence length="179" mass="20116">MWTLDIAPKGQTPEPLQALRLCYYMRSHGYDTYASFKITDDPEYYECTLRLLLVDPNSDQRGVGYDHLYWMQDCDTGVIVSDAHNVLRSESAAVSESTAMASQDDPVLTMTVDDNESYMAPPVAHAEGPRLRGGETAEHRYSLSIEETGPTRAEEILQDIREIIEDIEAGIRRAARDAQ</sequence>
<evidence type="ECO:0000313" key="1">
    <source>
        <dbReference type="EMBL" id="OSS52134.1"/>
    </source>
</evidence>
<evidence type="ECO:0000313" key="2">
    <source>
        <dbReference type="Proteomes" id="UP000193240"/>
    </source>
</evidence>
<organism evidence="1 2">
    <name type="scientific">Epicoccum nigrum</name>
    <name type="common">Soil fungus</name>
    <name type="synonym">Epicoccum purpurascens</name>
    <dbReference type="NCBI Taxonomy" id="105696"/>
    <lineage>
        <taxon>Eukaryota</taxon>
        <taxon>Fungi</taxon>
        <taxon>Dikarya</taxon>
        <taxon>Ascomycota</taxon>
        <taxon>Pezizomycotina</taxon>
        <taxon>Dothideomycetes</taxon>
        <taxon>Pleosporomycetidae</taxon>
        <taxon>Pleosporales</taxon>
        <taxon>Pleosporineae</taxon>
        <taxon>Didymellaceae</taxon>
        <taxon>Epicoccum</taxon>
    </lineage>
</organism>
<reference evidence="1 2" key="1">
    <citation type="journal article" date="2017" name="Genome Announc.">
        <title>Genome sequence of the saprophytic ascomycete Epicoccum nigrum ICMP 19927 strain isolated from New Zealand.</title>
        <authorList>
            <person name="Fokin M."/>
            <person name="Fleetwood D."/>
            <person name="Weir B.S."/>
            <person name="Villas-Boas S.G."/>
        </authorList>
    </citation>
    <scope>NUCLEOTIDE SEQUENCE [LARGE SCALE GENOMIC DNA]</scope>
    <source>
        <strain evidence="1 2">ICMP 19927</strain>
    </source>
</reference>
<gene>
    <name evidence="1" type="ORF">B5807_03490</name>
</gene>
<name>A0A1Y2M7N7_EPING</name>
<protein>
    <submittedName>
        <fullName evidence="1">Uncharacterized protein</fullName>
    </submittedName>
</protein>
<proteinExistence type="predicted"/>